<dbReference type="Proteomes" id="UP000218810">
    <property type="component" value="Unassembled WGS sequence"/>
</dbReference>
<organism evidence="2 3">
    <name type="scientific">Dietzia natronolimnaea</name>
    <dbReference type="NCBI Taxonomy" id="161920"/>
    <lineage>
        <taxon>Bacteria</taxon>
        <taxon>Bacillati</taxon>
        <taxon>Actinomycetota</taxon>
        <taxon>Actinomycetes</taxon>
        <taxon>Mycobacteriales</taxon>
        <taxon>Dietziaceae</taxon>
        <taxon>Dietzia</taxon>
    </lineage>
</organism>
<protein>
    <submittedName>
        <fullName evidence="2">Helicase</fullName>
    </submittedName>
</protein>
<keyword evidence="2" id="KW-0347">Helicase</keyword>
<proteinExistence type="predicted"/>
<dbReference type="PANTHER" id="PTHR11070">
    <property type="entry name" value="UVRD / RECB / PCRA DNA HELICASE FAMILY MEMBER"/>
    <property type="match status" value="1"/>
</dbReference>
<dbReference type="SUPFAM" id="SSF52540">
    <property type="entry name" value="P-loop containing nucleoside triphosphate hydrolases"/>
    <property type="match status" value="1"/>
</dbReference>
<name>A0A2A2WTW3_9ACTN</name>
<dbReference type="OrthoDB" id="9787585at2"/>
<accession>A0A2A2WTW3</accession>
<dbReference type="GO" id="GO:0005829">
    <property type="term" value="C:cytosol"/>
    <property type="evidence" value="ECO:0007669"/>
    <property type="project" value="TreeGrafter"/>
</dbReference>
<dbReference type="Gene3D" id="3.40.50.300">
    <property type="entry name" value="P-loop containing nucleotide triphosphate hydrolases"/>
    <property type="match status" value="3"/>
</dbReference>
<gene>
    <name evidence="2" type="ORF">CEY15_02885</name>
</gene>
<dbReference type="RefSeq" id="WP_095717222.1">
    <property type="nucleotide sequence ID" value="NZ_NTGA01000005.1"/>
</dbReference>
<dbReference type="Pfam" id="PF13538">
    <property type="entry name" value="UvrD_C_2"/>
    <property type="match status" value="1"/>
</dbReference>
<keyword evidence="3" id="KW-1185">Reference proteome</keyword>
<dbReference type="AlphaFoldDB" id="A0A2A2WTW3"/>
<keyword evidence="2" id="KW-0547">Nucleotide-binding</keyword>
<dbReference type="PANTHER" id="PTHR11070:SF45">
    <property type="entry name" value="DNA 3'-5' HELICASE"/>
    <property type="match status" value="1"/>
</dbReference>
<dbReference type="GO" id="GO:0003677">
    <property type="term" value="F:DNA binding"/>
    <property type="evidence" value="ECO:0007669"/>
    <property type="project" value="InterPro"/>
</dbReference>
<evidence type="ECO:0000313" key="3">
    <source>
        <dbReference type="Proteomes" id="UP000218810"/>
    </source>
</evidence>
<reference evidence="3" key="1">
    <citation type="submission" date="2017-09" db="EMBL/GenBank/DDBJ databases">
        <authorList>
            <person name="Zhang Y."/>
            <person name="Huang X."/>
            <person name="Liu J."/>
            <person name="Lu L."/>
            <person name="Peng K."/>
        </authorList>
    </citation>
    <scope>NUCLEOTIDE SEQUENCE [LARGE SCALE GENOMIC DNA]</scope>
    <source>
        <strain evidence="3">S-XJ-1</strain>
    </source>
</reference>
<keyword evidence="2" id="KW-0067">ATP-binding</keyword>
<feature type="domain" description="UvrD-like helicase C-terminal" evidence="1">
    <location>
        <begin position="720"/>
        <end position="763"/>
    </location>
</feature>
<dbReference type="GO" id="GO:0000725">
    <property type="term" value="P:recombinational repair"/>
    <property type="evidence" value="ECO:0007669"/>
    <property type="project" value="TreeGrafter"/>
</dbReference>
<evidence type="ECO:0000259" key="1">
    <source>
        <dbReference type="Pfam" id="PF13538"/>
    </source>
</evidence>
<dbReference type="EMBL" id="NTGA01000005">
    <property type="protein sequence ID" value="PAY24414.1"/>
    <property type="molecule type" value="Genomic_DNA"/>
</dbReference>
<dbReference type="InterPro" id="IPR027417">
    <property type="entry name" value="P-loop_NTPase"/>
</dbReference>
<keyword evidence="2" id="KW-0378">Hydrolase</keyword>
<dbReference type="GO" id="GO:0005524">
    <property type="term" value="F:ATP binding"/>
    <property type="evidence" value="ECO:0007669"/>
    <property type="project" value="InterPro"/>
</dbReference>
<dbReference type="InterPro" id="IPR000212">
    <property type="entry name" value="DNA_helicase_UvrD/REP"/>
</dbReference>
<evidence type="ECO:0000313" key="2">
    <source>
        <dbReference type="EMBL" id="PAY24414.1"/>
    </source>
</evidence>
<comment type="caution">
    <text evidence="2">The sequence shown here is derived from an EMBL/GenBank/DDBJ whole genome shotgun (WGS) entry which is preliminary data.</text>
</comment>
<dbReference type="GO" id="GO:0043138">
    <property type="term" value="F:3'-5' DNA helicase activity"/>
    <property type="evidence" value="ECO:0007669"/>
    <property type="project" value="TreeGrafter"/>
</dbReference>
<dbReference type="InterPro" id="IPR027785">
    <property type="entry name" value="UvrD-like_helicase_C"/>
</dbReference>
<sequence length="788" mass="85918">MTGHDAVDEEQRHLGRLLDRLEELRADTRARLDAVLRGTGGTPQARSERESFARLYSSELAAFNAANLGLYFGRLDMEDGEVRRIGRVGLRDDDEDLTPLLLDWRADHSRPFYLATTARPEGAHRRRHLRTIGRRVIGVHDEYLTAPVDGEVPEDHDDVVGESALIEALDSARSAHMTDIVATIQREQDEIIRNPHAGVLVVQGGPGTGKTAVALHRAAYLLYTHRRRLDRSGVLIVGPNARFLDYIARVLPSLGESGVVLRTLADLYPGVRATGSETLRGEEVKGSADMVDILKAAVRARQFAPGADVVVRCEGHDLVLTPDVVRAARGRARMTRRPHNQARSTFAARIIDALTEQYVASLTDPVGHAEDAAWSPEGDGVGDLGDPARPLLDAEDRAALRTEVERAPEVLAAIDEWWPTLRPEQLLADLFSSRERISEAAGDYVAEDQEALFRADGGAFSVADVPLLDELAELLGEDPTEEGNEADRAWAEQVRQAEEALEILTGSAVQDIEDDLDPEVLMAYDVVDAESLARRHSADSDLTVADRAGADRTWAFGHVIVDEAQELSAMAWRALMRRSPNRWMTLVGDVAQTSSPAGIDSWEDALSPYVDDRWVLCELTVNYRTPETVSAVAEQLLAQIDPGATSPRPVRAGRRPVAWLETDTGSVGRVVADEVSLVPEDRAVAVLLPDDLGHENAPGIAALRDAVIAARPDASVLPLALAKGLEFDVVVVVDPEHVLGRSPQGLQDLYVGATRATQELVLVQPGRFGPLLSRIRESVSDDTEELSA</sequence>